<feature type="binding site" evidence="2">
    <location>
        <position position="333"/>
    </location>
    <ligand>
        <name>Zn(2+)</name>
        <dbReference type="ChEBI" id="CHEBI:29105"/>
        <note>catalytic</note>
    </ligand>
</feature>
<comment type="cofactor">
    <cofactor evidence="2">
        <name>Zn(2+)</name>
        <dbReference type="ChEBI" id="CHEBI:29105"/>
    </cofactor>
    <text evidence="2">Binds 1 zinc ion per subunit.</text>
</comment>
<feature type="active site" description="Proton donor" evidence="1">
    <location>
        <position position="408"/>
    </location>
</feature>
<dbReference type="Gene3D" id="1.10.390.10">
    <property type="entry name" value="Neutral Protease Domain 2"/>
    <property type="match status" value="1"/>
</dbReference>
<keyword evidence="2" id="KW-0479">Metal-binding</keyword>
<dbReference type="Proteomes" id="UP000808337">
    <property type="component" value="Unassembled WGS sequence"/>
</dbReference>
<dbReference type="SUPFAM" id="SSF63737">
    <property type="entry name" value="Leukotriene A4 hydrolase N-terminal domain"/>
    <property type="match status" value="1"/>
</dbReference>
<sequence>MRKILFAINFFVLILGFSNLSAQPFTRQDTLRGSITPQRAWWDLKFYDLTIDFDIDHKFIKGSNTISFDVISPEQTMQIDLQEPLAITSAIYKGQPLTYTREGNVYWVKFPSPLTSGTKDKVTINYEGNPVEAVHPPWDGGLTWSTDDEGAPFVATSCQGLGSSVWWPCKDHMYDEPDSMSISITVPPDLMDVSNGHLRSIEYHPDGRNTYHWFVKNPINNYGVNANIGRYTHWSDTLQGEKGILDLDFFVLQDDYDKAREQFKDVYRTIRAFEYWFGPYPFYEDGYKLVQVPYLGMEHQSSVTYGNKFKMGYLGMDLSSTGWGLKWDFIIVHESAHEWWANNITYKDMADMWIHESFANYAESLFLDYYYGRQAANEYVQGIRTKIENKKPIIGPYNVNQEGSKDMYYKGGNMLHTIRTMLNDDVLWRSVLRGLQQEFYHQTVTTAQIEDYISKKTNQDLHTFFNQYLRDPRIPVLEYQVKGNTIQFRYTDIVEGFNMPLRVTIAAKRKIWIQPNAQWQSVEQGIPVDTFEVDPNFYITVKEVKN</sequence>
<protein>
    <submittedName>
        <fullName evidence="6">M1 family metallopeptidase</fullName>
    </submittedName>
</protein>
<dbReference type="CDD" id="cd09603">
    <property type="entry name" value="M1_APN_like"/>
    <property type="match status" value="1"/>
</dbReference>
<dbReference type="GO" id="GO:0008270">
    <property type="term" value="F:zinc ion binding"/>
    <property type="evidence" value="ECO:0007669"/>
    <property type="project" value="InterPro"/>
</dbReference>
<dbReference type="PANTHER" id="PTHR45726">
    <property type="entry name" value="LEUKOTRIENE A-4 HYDROLASE"/>
    <property type="match status" value="1"/>
</dbReference>
<feature type="domain" description="Aminopeptidase N-like N-terminal" evidence="5">
    <location>
        <begin position="47"/>
        <end position="220"/>
    </location>
</feature>
<dbReference type="Gene3D" id="2.60.40.1730">
    <property type="entry name" value="tricorn interacting facor f3 domain"/>
    <property type="match status" value="1"/>
</dbReference>
<evidence type="ECO:0000256" key="3">
    <source>
        <dbReference type="SAM" id="SignalP"/>
    </source>
</evidence>
<dbReference type="InterPro" id="IPR042097">
    <property type="entry name" value="Aminopeptidase_N-like_N_sf"/>
</dbReference>
<dbReference type="AlphaFoldDB" id="A0A9D7XN37"/>
<feature type="binding site" evidence="2">
    <location>
        <position position="337"/>
    </location>
    <ligand>
        <name>Zn(2+)</name>
        <dbReference type="ChEBI" id="CHEBI:29105"/>
        <note>catalytic</note>
    </ligand>
</feature>
<evidence type="ECO:0000313" key="7">
    <source>
        <dbReference type="Proteomes" id="UP000808337"/>
    </source>
</evidence>
<feature type="chain" id="PRO_5039304766" evidence="3">
    <location>
        <begin position="23"/>
        <end position="546"/>
    </location>
</feature>
<comment type="caution">
    <text evidence="6">The sequence shown here is derived from an EMBL/GenBank/DDBJ whole genome shotgun (WGS) entry which is preliminary data.</text>
</comment>
<proteinExistence type="predicted"/>
<dbReference type="InterPro" id="IPR034015">
    <property type="entry name" value="M1_LTA4H"/>
</dbReference>
<feature type="active site" description="Proton acceptor" evidence="1">
    <location>
        <position position="334"/>
    </location>
</feature>
<evidence type="ECO:0000259" key="5">
    <source>
        <dbReference type="Pfam" id="PF17900"/>
    </source>
</evidence>
<dbReference type="Pfam" id="PF17900">
    <property type="entry name" value="Peptidase_M1_N"/>
    <property type="match status" value="1"/>
</dbReference>
<feature type="binding site" evidence="2">
    <location>
        <position position="356"/>
    </location>
    <ligand>
        <name>Zn(2+)</name>
        <dbReference type="ChEBI" id="CHEBI:29105"/>
        <note>catalytic</note>
    </ligand>
</feature>
<evidence type="ECO:0000256" key="2">
    <source>
        <dbReference type="PIRSR" id="PIRSR634015-3"/>
    </source>
</evidence>
<dbReference type="InterPro" id="IPR014782">
    <property type="entry name" value="Peptidase_M1_dom"/>
</dbReference>
<dbReference type="PANTHER" id="PTHR45726:SF3">
    <property type="entry name" value="LEUKOTRIENE A-4 HYDROLASE"/>
    <property type="match status" value="1"/>
</dbReference>
<dbReference type="InterPro" id="IPR027268">
    <property type="entry name" value="Peptidase_M4/M1_CTD_sf"/>
</dbReference>
<keyword evidence="3" id="KW-0732">Signal</keyword>
<evidence type="ECO:0000259" key="4">
    <source>
        <dbReference type="Pfam" id="PF01433"/>
    </source>
</evidence>
<name>A0A9D7XN37_9BACT</name>
<accession>A0A9D7XN37</accession>
<gene>
    <name evidence="6" type="ORF">IPP15_11075</name>
</gene>
<organism evidence="6 7">
    <name type="scientific">Candidatus Opimibacter skivensis</name>
    <dbReference type="NCBI Taxonomy" id="2982028"/>
    <lineage>
        <taxon>Bacteria</taxon>
        <taxon>Pseudomonadati</taxon>
        <taxon>Bacteroidota</taxon>
        <taxon>Saprospiria</taxon>
        <taxon>Saprospirales</taxon>
        <taxon>Saprospiraceae</taxon>
        <taxon>Candidatus Opimibacter</taxon>
    </lineage>
</organism>
<dbReference type="GO" id="GO:0008237">
    <property type="term" value="F:metallopeptidase activity"/>
    <property type="evidence" value="ECO:0007669"/>
    <property type="project" value="InterPro"/>
</dbReference>
<dbReference type="InterPro" id="IPR045357">
    <property type="entry name" value="Aminopeptidase_N-like_N"/>
</dbReference>
<feature type="domain" description="Peptidase M1 membrane alanine aminopeptidase" evidence="4">
    <location>
        <begin position="268"/>
        <end position="468"/>
    </location>
</feature>
<dbReference type="EMBL" id="JADKGY010000008">
    <property type="protein sequence ID" value="MBK9982944.1"/>
    <property type="molecule type" value="Genomic_DNA"/>
</dbReference>
<keyword evidence="2" id="KW-0862">Zinc</keyword>
<feature type="signal peptide" evidence="3">
    <location>
        <begin position="1"/>
        <end position="22"/>
    </location>
</feature>
<dbReference type="Pfam" id="PF01433">
    <property type="entry name" value="Peptidase_M1"/>
    <property type="match status" value="1"/>
</dbReference>
<reference evidence="6 7" key="1">
    <citation type="submission" date="2020-10" db="EMBL/GenBank/DDBJ databases">
        <title>Connecting structure to function with the recovery of over 1000 high-quality activated sludge metagenome-assembled genomes encoding full-length rRNA genes using long-read sequencing.</title>
        <authorList>
            <person name="Singleton C.M."/>
            <person name="Petriglieri F."/>
            <person name="Kristensen J.M."/>
            <person name="Kirkegaard R.H."/>
            <person name="Michaelsen T.Y."/>
            <person name="Andersen M.H."/>
            <person name="Karst S.M."/>
            <person name="Dueholm M.S."/>
            <person name="Nielsen P.H."/>
            <person name="Albertsen M."/>
        </authorList>
    </citation>
    <scope>NUCLEOTIDE SEQUENCE [LARGE SCALE GENOMIC DNA]</scope>
    <source>
        <strain evidence="6">Ribe_18-Q3-R11-54_MAXAC.273</strain>
    </source>
</reference>
<evidence type="ECO:0000256" key="1">
    <source>
        <dbReference type="PIRSR" id="PIRSR634015-1"/>
    </source>
</evidence>
<evidence type="ECO:0000313" key="6">
    <source>
        <dbReference type="EMBL" id="MBK9982944.1"/>
    </source>
</evidence>
<dbReference type="SUPFAM" id="SSF55486">
    <property type="entry name" value="Metalloproteases ('zincins'), catalytic domain"/>
    <property type="match status" value="1"/>
</dbReference>